<proteinExistence type="inferred from homology"/>
<dbReference type="GO" id="GO:0030170">
    <property type="term" value="F:pyridoxal phosphate binding"/>
    <property type="evidence" value="ECO:0007669"/>
    <property type="project" value="InterPro"/>
</dbReference>
<comment type="cofactor">
    <cofactor evidence="1 4">
        <name>pyridoxal 5'-phosphate</name>
        <dbReference type="ChEBI" id="CHEBI:597326"/>
    </cofactor>
</comment>
<dbReference type="InterPro" id="IPR036052">
    <property type="entry name" value="TrpB-like_PALP_sf"/>
</dbReference>
<sequence>MDQKSVLWLNPDYKAKPDFPVHDLNTQIIIDAQNRFKNFLPLLRVLFPEIEGDLQSPLSEIPQMKKELEKKYSVNIGDPLLLKRDDQLPVAGSIKARGGFHEVFAFAEHLALTHGLLNSNQENYMQLLSDKAKQLFRQYTIAVGSTGNLGLSIGMIGTALGFQVAVHMSADAKEWKKNLLRQHGVKVVEHASDYTLAVEAARKESEADKQSYFVDDENSQLLFAGYAAAANELKTQLDEKGIEIHSGQPLFVYLPCGVGGGPGGITFGLKSVFGADVHCFFAEPTSSPAMLVGLATKLHNHVSVQVFGLDNKTEADGLAVGTPSAFVGTIMEELLSGIYTITDEELFRLLYSLSTSENIFLEPSALAGMKGPVMTSSASKGPGTNQAVHVVWATGGSLVPGEIRENFLQRGAGLVDR</sequence>
<dbReference type="Gene3D" id="3.40.50.1100">
    <property type="match status" value="2"/>
</dbReference>
<evidence type="ECO:0000256" key="1">
    <source>
        <dbReference type="ARBA" id="ARBA00001933"/>
    </source>
</evidence>
<keyword evidence="2 4" id="KW-0663">Pyridoxal phosphate</keyword>
<organism evidence="6 7">
    <name type="scientific">Mesobacillus campisalis</name>
    <dbReference type="NCBI Taxonomy" id="1408103"/>
    <lineage>
        <taxon>Bacteria</taxon>
        <taxon>Bacillati</taxon>
        <taxon>Bacillota</taxon>
        <taxon>Bacilli</taxon>
        <taxon>Bacillales</taxon>
        <taxon>Bacillaceae</taxon>
        <taxon>Mesobacillus</taxon>
    </lineage>
</organism>
<evidence type="ECO:0000256" key="3">
    <source>
        <dbReference type="ARBA" id="ARBA00023239"/>
    </source>
</evidence>
<evidence type="ECO:0000313" key="6">
    <source>
        <dbReference type="EMBL" id="KKK37766.1"/>
    </source>
</evidence>
<comment type="catalytic activity">
    <reaction evidence="4">
        <text>D-serine = pyruvate + NH4(+)</text>
        <dbReference type="Rhea" id="RHEA:13977"/>
        <dbReference type="ChEBI" id="CHEBI:15361"/>
        <dbReference type="ChEBI" id="CHEBI:28938"/>
        <dbReference type="ChEBI" id="CHEBI:35247"/>
        <dbReference type="EC" id="4.3.1.18"/>
    </reaction>
</comment>
<dbReference type="InterPro" id="IPR001926">
    <property type="entry name" value="TrpB-like_PALP"/>
</dbReference>
<evidence type="ECO:0000313" key="7">
    <source>
        <dbReference type="Proteomes" id="UP000034166"/>
    </source>
</evidence>
<reference evidence="6 7" key="1">
    <citation type="submission" date="2015-04" db="EMBL/GenBank/DDBJ databases">
        <title>Taxonomic description and genome sequence of Bacillus campisalis sp. nov., a novel member of the genus Bacillus isolated from solar saltern.</title>
        <authorList>
            <person name="Mathan Kumar R."/>
            <person name="Kaur G."/>
            <person name="Kumar A."/>
            <person name="Singh N.K."/>
            <person name="Kaur N."/>
            <person name="Kumar N."/>
            <person name="Mayilraj S."/>
        </authorList>
    </citation>
    <scope>NUCLEOTIDE SEQUENCE [LARGE SCALE GENOMIC DNA]</scope>
    <source>
        <strain evidence="6 7">SA2-6</strain>
    </source>
</reference>
<dbReference type="PATRIC" id="fig|1408103.3.peg.2758"/>
<accession>A0A0M2SVN5</accession>
<dbReference type="InterPro" id="IPR011780">
    <property type="entry name" value="D_Ser_am_lyase"/>
</dbReference>
<dbReference type="PANTHER" id="PTHR48078">
    <property type="entry name" value="THREONINE DEHYDRATASE, MITOCHONDRIAL-RELATED"/>
    <property type="match status" value="1"/>
</dbReference>
<dbReference type="GO" id="GO:0036088">
    <property type="term" value="P:D-serine catabolic process"/>
    <property type="evidence" value="ECO:0007669"/>
    <property type="project" value="TreeGrafter"/>
</dbReference>
<gene>
    <name evidence="4" type="primary">dsdA</name>
    <name evidence="6" type="ORF">WQ57_12265</name>
</gene>
<dbReference type="PANTHER" id="PTHR48078:SF9">
    <property type="entry name" value="D-SERINE DEHYDRATASE"/>
    <property type="match status" value="1"/>
</dbReference>
<dbReference type="NCBIfam" id="TIGR02035">
    <property type="entry name" value="D_Ser_am_lyase"/>
    <property type="match status" value="1"/>
</dbReference>
<dbReference type="Pfam" id="PF00291">
    <property type="entry name" value="PALP"/>
    <property type="match status" value="1"/>
</dbReference>
<dbReference type="InterPro" id="IPR050147">
    <property type="entry name" value="Ser/Thr_Dehydratase"/>
</dbReference>
<keyword evidence="3 4" id="KW-0456">Lyase</keyword>
<keyword evidence="7" id="KW-1185">Reference proteome</keyword>
<dbReference type="HAMAP" id="MF_01030">
    <property type="entry name" value="D_Ser_dehydrat"/>
    <property type="match status" value="1"/>
</dbReference>
<feature type="domain" description="Tryptophan synthase beta chain-like PALP" evidence="5">
    <location>
        <begin position="74"/>
        <end position="372"/>
    </location>
</feature>
<dbReference type="Proteomes" id="UP000034166">
    <property type="component" value="Unassembled WGS sequence"/>
</dbReference>
<dbReference type="GO" id="GO:0016836">
    <property type="term" value="F:hydro-lyase activity"/>
    <property type="evidence" value="ECO:0007669"/>
    <property type="project" value="UniProtKB-UniRule"/>
</dbReference>
<dbReference type="EMBL" id="LAYY01000012">
    <property type="protein sequence ID" value="KKK37766.1"/>
    <property type="molecule type" value="Genomic_DNA"/>
</dbReference>
<comment type="caution">
    <text evidence="6">The sequence shown here is derived from an EMBL/GenBank/DDBJ whole genome shotgun (WGS) entry which is preliminary data.</text>
</comment>
<evidence type="ECO:0000259" key="5">
    <source>
        <dbReference type="Pfam" id="PF00291"/>
    </source>
</evidence>
<feature type="modified residue" description="N6-(pyridoxal phosphate)lysine" evidence="4">
    <location>
        <position position="95"/>
    </location>
</feature>
<dbReference type="EC" id="4.3.1.18" evidence="4"/>
<evidence type="ECO:0000256" key="2">
    <source>
        <dbReference type="ARBA" id="ARBA00022898"/>
    </source>
</evidence>
<dbReference type="SUPFAM" id="SSF53686">
    <property type="entry name" value="Tryptophan synthase beta subunit-like PLP-dependent enzymes"/>
    <property type="match status" value="1"/>
</dbReference>
<dbReference type="GO" id="GO:0008721">
    <property type="term" value="F:D-serine ammonia-lyase activity"/>
    <property type="evidence" value="ECO:0007669"/>
    <property type="project" value="UniProtKB-EC"/>
</dbReference>
<dbReference type="NCBIfam" id="NF002823">
    <property type="entry name" value="PRK02991.1"/>
    <property type="match status" value="1"/>
</dbReference>
<evidence type="ECO:0000256" key="4">
    <source>
        <dbReference type="HAMAP-Rule" id="MF_01030"/>
    </source>
</evidence>
<dbReference type="GO" id="GO:0009097">
    <property type="term" value="P:isoleucine biosynthetic process"/>
    <property type="evidence" value="ECO:0007669"/>
    <property type="project" value="TreeGrafter"/>
</dbReference>
<protein>
    <recommendedName>
        <fullName evidence="4">Probable D-serine dehydratase</fullName>
        <ecNumber evidence="4">4.3.1.18</ecNumber>
    </recommendedName>
    <alternativeName>
        <fullName evidence="4">D-serine deaminase</fullName>
        <shortName evidence="4">DSD</shortName>
    </alternativeName>
</protein>
<name>A0A0M2SVN5_9BACI</name>
<dbReference type="AlphaFoldDB" id="A0A0M2SVN5"/>
<comment type="similarity">
    <text evidence="4">Belongs to the serine/threonine dehydratase family. DsdA subfamily.</text>
</comment>